<feature type="domain" description="Nitroreductase" evidence="2">
    <location>
        <begin position="455"/>
        <end position="538"/>
    </location>
</feature>
<reference evidence="3 4" key="1">
    <citation type="journal article" date="2019" name="Nat. Commun.">
        <title>The antimicrobial potential of Streptomyces from insect microbiomes.</title>
        <authorList>
            <person name="Chevrette M.G."/>
            <person name="Carlson C.M."/>
            <person name="Ortega H.E."/>
            <person name="Thomas C."/>
            <person name="Ananiev G.E."/>
            <person name="Barns K.J."/>
            <person name="Book A.J."/>
            <person name="Cagnazzo J."/>
            <person name="Carlos C."/>
            <person name="Flanigan W."/>
            <person name="Grubbs K.J."/>
            <person name="Horn H.A."/>
            <person name="Hoffmann F.M."/>
            <person name="Klassen J.L."/>
            <person name="Knack J.J."/>
            <person name="Lewin G.R."/>
            <person name="McDonald B.R."/>
            <person name="Muller L."/>
            <person name="Melo W.G.P."/>
            <person name="Pinto-Tomas A.A."/>
            <person name="Schmitz A."/>
            <person name="Wendt-Pienkowski E."/>
            <person name="Wildman S."/>
            <person name="Zhao M."/>
            <person name="Zhang F."/>
            <person name="Bugni T.S."/>
            <person name="Andes D.R."/>
            <person name="Pupo M.T."/>
            <person name="Currie C.R."/>
        </authorList>
    </citation>
    <scope>NUCLEOTIDE SEQUENCE [LARGE SCALE GENOMIC DNA]</scope>
    <source>
        <strain evidence="3 4">SID5840</strain>
    </source>
</reference>
<proteinExistence type="predicted"/>
<dbReference type="EMBL" id="WWHY01000001">
    <property type="protein sequence ID" value="MYR33837.1"/>
    <property type="molecule type" value="Genomic_DNA"/>
</dbReference>
<evidence type="ECO:0000256" key="1">
    <source>
        <dbReference type="SAM" id="MobiDB-lite"/>
    </source>
</evidence>
<dbReference type="InterPro" id="IPR052544">
    <property type="entry name" value="Bacteriocin_Proc_Enz"/>
</dbReference>
<dbReference type="CDD" id="cd02142">
    <property type="entry name" value="McbC_SagB-like_oxidoreductase"/>
    <property type="match status" value="1"/>
</dbReference>
<name>A0A7K2IVF5_9ACTN</name>
<dbReference type="InterPro" id="IPR029479">
    <property type="entry name" value="Nitroreductase"/>
</dbReference>
<dbReference type="Gene3D" id="3.40.109.10">
    <property type="entry name" value="NADH Oxidase"/>
    <property type="match status" value="2"/>
</dbReference>
<evidence type="ECO:0000313" key="3">
    <source>
        <dbReference type="EMBL" id="MYR33837.1"/>
    </source>
</evidence>
<evidence type="ECO:0000259" key="2">
    <source>
        <dbReference type="Pfam" id="PF00881"/>
    </source>
</evidence>
<feature type="domain" description="Nitroreductase" evidence="2">
    <location>
        <begin position="160"/>
        <end position="261"/>
    </location>
</feature>
<gene>
    <name evidence="3" type="ORF">GTW20_16630</name>
</gene>
<dbReference type="RefSeq" id="WP_161111327.1">
    <property type="nucleotide sequence ID" value="NZ_WWHY01000001.1"/>
</dbReference>
<feature type="compositionally biased region" description="Basic residues" evidence="1">
    <location>
        <begin position="57"/>
        <end position="72"/>
    </location>
</feature>
<dbReference type="InterPro" id="IPR000415">
    <property type="entry name" value="Nitroreductase-like"/>
</dbReference>
<dbReference type="GO" id="GO:0016491">
    <property type="term" value="F:oxidoreductase activity"/>
    <property type="evidence" value="ECO:0007669"/>
    <property type="project" value="InterPro"/>
</dbReference>
<dbReference type="PANTHER" id="PTHR43745">
    <property type="entry name" value="NITROREDUCTASE MJ1384-RELATED"/>
    <property type="match status" value="1"/>
</dbReference>
<dbReference type="SUPFAM" id="SSF55469">
    <property type="entry name" value="FMN-dependent nitroreductase-like"/>
    <property type="match status" value="2"/>
</dbReference>
<dbReference type="Proteomes" id="UP000467124">
    <property type="component" value="Unassembled WGS sequence"/>
</dbReference>
<organism evidence="3 4">
    <name type="scientific">Nocardiopsis alba</name>
    <dbReference type="NCBI Taxonomy" id="53437"/>
    <lineage>
        <taxon>Bacteria</taxon>
        <taxon>Bacillati</taxon>
        <taxon>Actinomycetota</taxon>
        <taxon>Actinomycetes</taxon>
        <taxon>Streptosporangiales</taxon>
        <taxon>Nocardiopsidaceae</taxon>
        <taxon>Nocardiopsis</taxon>
    </lineage>
</organism>
<feature type="region of interest" description="Disordered" evidence="1">
    <location>
        <begin position="38"/>
        <end position="75"/>
    </location>
</feature>
<dbReference type="AlphaFoldDB" id="A0A7K2IVF5"/>
<evidence type="ECO:0000313" key="4">
    <source>
        <dbReference type="Proteomes" id="UP000467124"/>
    </source>
</evidence>
<sequence>MTDTDPNTATPGSAAGDAALVRKYLYDVHYRWQEIHAEGQGGLDDPDRPPLFTRPAVPRRRHALPARPRHRLGPLGAALREEYEPSGATRPASGAPGGPDPERLSALLFYGYGFSRMDAGPQVEWPWHRTVASARCFYPVELALWSADAPEGVHRYDPAHHELSELRDDVGAKELAAAAAADFDGARNVLVVTARLGKTAFRYRNYSYRLAAQEAGLVAGNLLVVASALGMRGQMRTRFLDEEVARLLALPDDDSESVLAVLPLWDASEAPKEPGYRPAPVPSPPPERIVVPVAGGSGIDPVLSARMLAVERASWLRDPEELAPVRPDARVRPGKPEPSEATAFDVPLAPVRGESDMDTATAVVRRDSGPDVFLPTAEPLPLGTVSDLLLDAVRPLGDDLWHEIAPPEVGVHALVGAVDDLPRGHYRLVDGALRPVGRDDLRSRLQAMNVWRTEINARTSPLLVAVTAYTEGLLEHHPGRAFRATQLSTGVVTQRISLAAAAHGLSARVTNSYDAEEFASLLGLDGEREIPVFLLVLGRPNAPWHLATRLRP</sequence>
<dbReference type="PANTHER" id="PTHR43745:SF2">
    <property type="entry name" value="NITROREDUCTASE MJ1384-RELATED"/>
    <property type="match status" value="1"/>
</dbReference>
<comment type="caution">
    <text evidence="3">The sequence shown here is derived from an EMBL/GenBank/DDBJ whole genome shotgun (WGS) entry which is preliminary data.</text>
</comment>
<accession>A0A7K2IVF5</accession>
<protein>
    <submittedName>
        <fullName evidence="3">Dehydrogenase</fullName>
    </submittedName>
</protein>
<dbReference type="Pfam" id="PF00881">
    <property type="entry name" value="Nitroreductase"/>
    <property type="match status" value="2"/>
</dbReference>